<reference evidence="1 2" key="1">
    <citation type="submission" date="2015-07" db="EMBL/GenBank/DDBJ databases">
        <title>High-quality draft genome sequence of Oceanobacillus caeni HM6, a bacillus isolated from a human feces.</title>
        <authorList>
            <person name="Kumar J."/>
            <person name="Verma M.K."/>
            <person name="Pandey R."/>
            <person name="Bhambi M."/>
            <person name="Chauhan N."/>
        </authorList>
    </citation>
    <scope>NUCLEOTIDE SEQUENCE [LARGE SCALE GENOMIC DNA]</scope>
    <source>
        <strain evidence="1 2">HM6</strain>
    </source>
</reference>
<evidence type="ECO:0000313" key="2">
    <source>
        <dbReference type="Proteomes" id="UP000037854"/>
    </source>
</evidence>
<evidence type="ECO:0000313" key="1">
    <source>
        <dbReference type="EMBL" id="KPH74976.1"/>
    </source>
</evidence>
<accession>A0ABR5MJ37</accession>
<sequence>MNVRRDVVKYYYNPEVKYLLINQSNEKVAVFYNKNQKPFELPMIGNRPPYYCNPRYEAYYPVI</sequence>
<keyword evidence="2" id="KW-1185">Reference proteome</keyword>
<proteinExistence type="predicted"/>
<evidence type="ECO:0008006" key="3">
    <source>
        <dbReference type="Google" id="ProtNLM"/>
    </source>
</evidence>
<protein>
    <recommendedName>
        <fullName evidence="3">KTSC domain-containing protein</fullName>
    </recommendedName>
</protein>
<name>A0ABR5MJ37_9BACI</name>
<gene>
    <name evidence="1" type="ORF">AFL42_09270</name>
</gene>
<dbReference type="Proteomes" id="UP000037854">
    <property type="component" value="Unassembled WGS sequence"/>
</dbReference>
<comment type="caution">
    <text evidence="1">The sequence shown here is derived from an EMBL/GenBank/DDBJ whole genome shotgun (WGS) entry which is preliminary data.</text>
</comment>
<dbReference type="EMBL" id="LGTK01000027">
    <property type="protein sequence ID" value="KPH74976.1"/>
    <property type="molecule type" value="Genomic_DNA"/>
</dbReference>
<organism evidence="1 2">
    <name type="scientific">Oceanobacillus caeni</name>
    <dbReference type="NCBI Taxonomy" id="405946"/>
    <lineage>
        <taxon>Bacteria</taxon>
        <taxon>Bacillati</taxon>
        <taxon>Bacillota</taxon>
        <taxon>Bacilli</taxon>
        <taxon>Bacillales</taxon>
        <taxon>Bacillaceae</taxon>
        <taxon>Oceanobacillus</taxon>
    </lineage>
</organism>